<gene>
    <name evidence="1" type="ORF">COT34_02660</name>
</gene>
<proteinExistence type="predicted"/>
<sequence length="207" mass="24573">MFHTHLIPEEIEKIKNLEGQARGQTIKSALQTIEIMEGKEGLEKFKIRLKEIGCWLDIYEDYNKIKIFAWYPMWYDILPIVAAVDLFAWDEEKLKQFGAYNQRVSFFEKVLLKYFISLDLVFKFTPERWRKNYSVGDFSFAAFNEKEGYGILQLKNFTVHPAFCHLLLGYLISANKFVVSFKEMTGEETKCVFRGDPYHEYLIKWTK</sequence>
<organism evidence="1 2">
    <name type="scientific">Candidatus Nealsonbacteria bacterium CG08_land_8_20_14_0_20_43_11</name>
    <dbReference type="NCBI Taxonomy" id="1974706"/>
    <lineage>
        <taxon>Bacteria</taxon>
        <taxon>Candidatus Nealsoniibacteriota</taxon>
    </lineage>
</organism>
<dbReference type="EMBL" id="PEYE01000043">
    <property type="protein sequence ID" value="PIS38634.1"/>
    <property type="molecule type" value="Genomic_DNA"/>
</dbReference>
<dbReference type="AlphaFoldDB" id="A0A2M6T0C9"/>
<protein>
    <recommendedName>
        <fullName evidence="3">4-vinyl reductase 4VR domain-containing protein</fullName>
    </recommendedName>
</protein>
<evidence type="ECO:0008006" key="3">
    <source>
        <dbReference type="Google" id="ProtNLM"/>
    </source>
</evidence>
<dbReference type="Proteomes" id="UP000229390">
    <property type="component" value="Unassembled WGS sequence"/>
</dbReference>
<comment type="caution">
    <text evidence="1">The sequence shown here is derived from an EMBL/GenBank/DDBJ whole genome shotgun (WGS) entry which is preliminary data.</text>
</comment>
<evidence type="ECO:0000313" key="1">
    <source>
        <dbReference type="EMBL" id="PIS38634.1"/>
    </source>
</evidence>
<accession>A0A2M6T0C9</accession>
<name>A0A2M6T0C9_9BACT</name>
<reference evidence="2" key="1">
    <citation type="submission" date="2017-09" db="EMBL/GenBank/DDBJ databases">
        <title>Depth-based differentiation of microbial function through sediment-hosted aquifers and enrichment of novel symbionts in the deep terrestrial subsurface.</title>
        <authorList>
            <person name="Probst A.J."/>
            <person name="Ladd B."/>
            <person name="Jarett J.K."/>
            <person name="Geller-Mcgrath D.E."/>
            <person name="Sieber C.M.K."/>
            <person name="Emerson J.B."/>
            <person name="Anantharaman K."/>
            <person name="Thomas B.C."/>
            <person name="Malmstrom R."/>
            <person name="Stieglmeier M."/>
            <person name="Klingl A."/>
            <person name="Woyke T."/>
            <person name="Ryan C.M."/>
            <person name="Banfield J.F."/>
        </authorList>
    </citation>
    <scope>NUCLEOTIDE SEQUENCE [LARGE SCALE GENOMIC DNA]</scope>
</reference>
<evidence type="ECO:0000313" key="2">
    <source>
        <dbReference type="Proteomes" id="UP000229390"/>
    </source>
</evidence>